<evidence type="ECO:0000256" key="4">
    <source>
        <dbReference type="ARBA" id="ARBA00023180"/>
    </source>
</evidence>
<keyword evidence="7" id="KW-1185">Reference proteome</keyword>
<dbReference type="PANTHER" id="PTHR10426">
    <property type="entry name" value="STRICTOSIDINE SYNTHASE-RELATED"/>
    <property type="match status" value="1"/>
</dbReference>
<evidence type="ECO:0000256" key="1">
    <source>
        <dbReference type="ARBA" id="ARBA00004116"/>
    </source>
</evidence>
<dbReference type="GO" id="GO:0005773">
    <property type="term" value="C:vacuole"/>
    <property type="evidence" value="ECO:0007669"/>
    <property type="project" value="UniProtKB-SubCell"/>
</dbReference>
<keyword evidence="3" id="KW-0926">Vacuole</keyword>
<evidence type="ECO:0000313" key="7">
    <source>
        <dbReference type="Proteomes" id="UP001141552"/>
    </source>
</evidence>
<evidence type="ECO:0000259" key="5">
    <source>
        <dbReference type="Pfam" id="PF03088"/>
    </source>
</evidence>
<dbReference type="SUPFAM" id="SSF63829">
    <property type="entry name" value="Calcium-dependent phosphotriesterase"/>
    <property type="match status" value="1"/>
</dbReference>
<evidence type="ECO:0000256" key="2">
    <source>
        <dbReference type="ARBA" id="ARBA00009191"/>
    </source>
</evidence>
<dbReference type="PANTHER" id="PTHR10426:SF136">
    <property type="entry name" value="PROTEIN STRICTOSIDINE SYNTHASE-LIKE 9-LIKE"/>
    <property type="match status" value="1"/>
</dbReference>
<reference evidence="6" key="1">
    <citation type="submission" date="2022-02" db="EMBL/GenBank/DDBJ databases">
        <authorList>
            <person name="Henning P.M."/>
            <person name="McCubbin A.G."/>
            <person name="Shore J.S."/>
        </authorList>
    </citation>
    <scope>NUCLEOTIDE SEQUENCE</scope>
    <source>
        <strain evidence="6">F60SS</strain>
        <tissue evidence="6">Leaves</tissue>
    </source>
</reference>
<proteinExistence type="inferred from homology"/>
<dbReference type="Pfam" id="PF03088">
    <property type="entry name" value="Str_synth"/>
    <property type="match status" value="1"/>
</dbReference>
<dbReference type="Gene3D" id="2.120.10.30">
    <property type="entry name" value="TolB, C-terminal domain"/>
    <property type="match status" value="1"/>
</dbReference>
<dbReference type="InterPro" id="IPR018119">
    <property type="entry name" value="Strictosidine_synth_cons-reg"/>
</dbReference>
<gene>
    <name evidence="6" type="ORF">Tsubulata_029684</name>
</gene>
<dbReference type="InterPro" id="IPR011042">
    <property type="entry name" value="6-blade_b-propeller_TolB-like"/>
</dbReference>
<evidence type="ECO:0000256" key="3">
    <source>
        <dbReference type="ARBA" id="ARBA00022554"/>
    </source>
</evidence>
<dbReference type="Proteomes" id="UP001141552">
    <property type="component" value="Unassembled WGS sequence"/>
</dbReference>
<evidence type="ECO:0000313" key="6">
    <source>
        <dbReference type="EMBL" id="KAJ4823569.1"/>
    </source>
</evidence>
<dbReference type="AlphaFoldDB" id="A0A9Q0F3S5"/>
<reference evidence="6" key="2">
    <citation type="journal article" date="2023" name="Plants (Basel)">
        <title>Annotation of the Turnera subulata (Passifloraceae) Draft Genome Reveals the S-Locus Evolved after the Divergence of Turneroideae from Passifloroideae in a Stepwise Manner.</title>
        <authorList>
            <person name="Henning P.M."/>
            <person name="Roalson E.H."/>
            <person name="Mir W."/>
            <person name="McCubbin A.G."/>
            <person name="Shore J.S."/>
        </authorList>
    </citation>
    <scope>NUCLEOTIDE SEQUENCE</scope>
    <source>
        <strain evidence="6">F60SS</strain>
    </source>
</reference>
<dbReference type="GO" id="GO:0016787">
    <property type="term" value="F:hydrolase activity"/>
    <property type="evidence" value="ECO:0007669"/>
    <property type="project" value="TreeGrafter"/>
</dbReference>
<dbReference type="GO" id="GO:0012505">
    <property type="term" value="C:endomembrane system"/>
    <property type="evidence" value="ECO:0007669"/>
    <property type="project" value="TreeGrafter"/>
</dbReference>
<keyword evidence="4" id="KW-0325">Glycoprotein</keyword>
<comment type="similarity">
    <text evidence="2">Belongs to the strictosidine synthase family.</text>
</comment>
<organism evidence="6 7">
    <name type="scientific">Turnera subulata</name>
    <dbReference type="NCBI Taxonomy" id="218843"/>
    <lineage>
        <taxon>Eukaryota</taxon>
        <taxon>Viridiplantae</taxon>
        <taxon>Streptophyta</taxon>
        <taxon>Embryophyta</taxon>
        <taxon>Tracheophyta</taxon>
        <taxon>Spermatophyta</taxon>
        <taxon>Magnoliopsida</taxon>
        <taxon>eudicotyledons</taxon>
        <taxon>Gunneridae</taxon>
        <taxon>Pentapetalae</taxon>
        <taxon>rosids</taxon>
        <taxon>fabids</taxon>
        <taxon>Malpighiales</taxon>
        <taxon>Passifloraceae</taxon>
        <taxon>Turnera</taxon>
    </lineage>
</organism>
<protein>
    <recommendedName>
        <fullName evidence="5">Strictosidine synthase conserved region domain-containing protein</fullName>
    </recommendedName>
</protein>
<dbReference type="OrthoDB" id="820619at2759"/>
<comment type="subcellular location">
    <subcellularLocation>
        <location evidence="1">Vacuole</location>
    </subcellularLocation>
</comment>
<comment type="caution">
    <text evidence="6">The sequence shown here is derived from an EMBL/GenBank/DDBJ whole genome shotgun (WGS) entry which is preliminary data.</text>
</comment>
<accession>A0A9Q0F3S5</accession>
<sequence length="332" mass="36456">MAIVLVITRVTMLPIFLMLLFTFPPSVLSFTFMQLPLPSPAMGPESYAFYRGEGPYTGVADGRTLKYTGPNDGFLDYAYNTPNRSKAVCDGNTNPSLGPTCGRPLGIGFLLRTGELYIADAYLGLVVVGTNGRLARPLVNSAEGQTFRLPDGLDIDQLRRQVYFTDASAVFSLSEIPLAVAANDATGRLLRYDIETNTTTVLLRNLSGPAGVVLAPDCRFVLVTEYIAKRVQKYWLTGPRANTSEVLVTFQGMPDNIKRTPAGDYYWVAVSIPMPNAVTQPTAVRIDGFGRILTSFSLSDQYYNKTISEVQEYGPALYIGSMDTDFVGKYYF</sequence>
<dbReference type="EMBL" id="JAKUCV010007418">
    <property type="protein sequence ID" value="KAJ4823569.1"/>
    <property type="molecule type" value="Genomic_DNA"/>
</dbReference>
<feature type="domain" description="Strictosidine synthase conserved region" evidence="5">
    <location>
        <begin position="151"/>
        <end position="238"/>
    </location>
</feature>
<name>A0A9Q0F3S5_9ROSI</name>